<keyword evidence="1 6" id="KW-0963">Cytoplasm</keyword>
<sequence>MYEYLKGKITYISPYYIVVEVFGVGYQVFVANPFKYSSSLEQEKTVYLYQAVREDAIKLYGFMSLEEKGLFEKLIQVSGIGPKSALAIMAGEDHLGLVQAIDSEDFKYLTKFPGVGKKTAQQMILDLKGKLDELAVDQFSAPTSNEEQLSLEFPDNTKQQAQALEEAKEALKALGYSSRDLTKIEKDLLKADEDTTDGYLRLALKLLMKK</sequence>
<organism evidence="8 9">
    <name type="scientific">Vagococcus humatus</name>
    <dbReference type="NCBI Taxonomy" id="1889241"/>
    <lineage>
        <taxon>Bacteria</taxon>
        <taxon>Bacillati</taxon>
        <taxon>Bacillota</taxon>
        <taxon>Bacilli</taxon>
        <taxon>Lactobacillales</taxon>
        <taxon>Enterococcaceae</taxon>
        <taxon>Vagococcus</taxon>
    </lineage>
</organism>
<comment type="subcellular location">
    <subcellularLocation>
        <location evidence="6">Cytoplasm</location>
    </subcellularLocation>
</comment>
<evidence type="ECO:0000256" key="1">
    <source>
        <dbReference type="ARBA" id="ARBA00022490"/>
    </source>
</evidence>
<evidence type="ECO:0000256" key="5">
    <source>
        <dbReference type="ARBA" id="ARBA00023204"/>
    </source>
</evidence>
<feature type="domain" description="Helix-hairpin-helix DNA-binding motif class 1" evidence="7">
    <location>
        <begin position="107"/>
        <end position="126"/>
    </location>
</feature>
<feature type="domain" description="Helix-hairpin-helix DNA-binding motif class 1" evidence="7">
    <location>
        <begin position="72"/>
        <end position="91"/>
    </location>
</feature>
<protein>
    <recommendedName>
        <fullName evidence="6">Holliday junction branch migration complex subunit RuvA</fullName>
    </recommendedName>
</protein>
<name>A0A3S0GDD1_9ENTE</name>
<dbReference type="Gene3D" id="2.40.50.140">
    <property type="entry name" value="Nucleic acid-binding proteins"/>
    <property type="match status" value="1"/>
</dbReference>
<dbReference type="InterPro" id="IPR000085">
    <property type="entry name" value="RuvA"/>
</dbReference>
<dbReference type="Pfam" id="PF01330">
    <property type="entry name" value="RuvA_N"/>
    <property type="match status" value="1"/>
</dbReference>
<keyword evidence="9" id="KW-1185">Reference proteome</keyword>
<dbReference type="NCBIfam" id="TIGR00084">
    <property type="entry name" value="ruvA"/>
    <property type="match status" value="1"/>
</dbReference>
<keyword evidence="2 6" id="KW-0227">DNA damage</keyword>
<comment type="function">
    <text evidence="6">The RuvA-RuvB-RuvC complex processes Holliday junction (HJ) DNA during genetic recombination and DNA repair, while the RuvA-RuvB complex plays an important role in the rescue of blocked DNA replication forks via replication fork reversal (RFR). RuvA specifically binds to HJ cruciform DNA, conferring on it an open structure. The RuvB hexamer acts as an ATP-dependent pump, pulling dsDNA into and through the RuvAB complex. HJ branch migration allows RuvC to scan DNA until it finds its consensus sequence, where it cleaves and resolves the cruciform DNA.</text>
</comment>
<dbReference type="GO" id="GO:0005737">
    <property type="term" value="C:cytoplasm"/>
    <property type="evidence" value="ECO:0007669"/>
    <property type="project" value="UniProtKB-SubCell"/>
</dbReference>
<comment type="caution">
    <text evidence="6">Lacks conserved residue(s) required for the propagation of feature annotation.</text>
</comment>
<dbReference type="GO" id="GO:0005524">
    <property type="term" value="F:ATP binding"/>
    <property type="evidence" value="ECO:0007669"/>
    <property type="project" value="InterPro"/>
</dbReference>
<comment type="similarity">
    <text evidence="6">Belongs to the RuvA family.</text>
</comment>
<evidence type="ECO:0000256" key="2">
    <source>
        <dbReference type="ARBA" id="ARBA00022763"/>
    </source>
</evidence>
<dbReference type="OrthoDB" id="5293449at2"/>
<evidence type="ECO:0000256" key="4">
    <source>
        <dbReference type="ARBA" id="ARBA00023172"/>
    </source>
</evidence>
<dbReference type="GO" id="GO:0009378">
    <property type="term" value="F:four-way junction helicase activity"/>
    <property type="evidence" value="ECO:0007669"/>
    <property type="project" value="InterPro"/>
</dbReference>
<accession>A0A3S0GDD1</accession>
<comment type="domain">
    <text evidence="6">Has three domains with a flexible linker between the domains II and III and assumes an 'L' shape. Domain III is highly mobile and contacts RuvB.</text>
</comment>
<comment type="caution">
    <text evidence="8">The sequence shown here is derived from an EMBL/GenBank/DDBJ whole genome shotgun (WGS) entry which is preliminary data.</text>
</comment>
<dbReference type="SUPFAM" id="SSF50249">
    <property type="entry name" value="Nucleic acid-binding proteins"/>
    <property type="match status" value="1"/>
</dbReference>
<dbReference type="GO" id="GO:0048476">
    <property type="term" value="C:Holliday junction resolvase complex"/>
    <property type="evidence" value="ECO:0007669"/>
    <property type="project" value="UniProtKB-UniRule"/>
</dbReference>
<dbReference type="RefSeq" id="WP_125943196.1">
    <property type="nucleotide sequence ID" value="NZ_PXZH01000002.1"/>
</dbReference>
<reference evidence="8 9" key="1">
    <citation type="submission" date="2018-03" db="EMBL/GenBank/DDBJ databases">
        <authorList>
            <person name="Gulvik C.A."/>
        </authorList>
    </citation>
    <scope>NUCLEOTIDE SEQUENCE [LARGE SCALE GENOMIC DNA]</scope>
    <source>
        <strain evidence="8 9">JCM 31581</strain>
    </source>
</reference>
<dbReference type="GO" id="GO:0006281">
    <property type="term" value="P:DNA repair"/>
    <property type="evidence" value="ECO:0007669"/>
    <property type="project" value="UniProtKB-UniRule"/>
</dbReference>
<dbReference type="AlphaFoldDB" id="A0A3S0GDD1"/>
<evidence type="ECO:0000256" key="6">
    <source>
        <dbReference type="HAMAP-Rule" id="MF_00031"/>
    </source>
</evidence>
<dbReference type="HAMAP" id="MF_00031">
    <property type="entry name" value="DNA_HJ_migration_RuvA"/>
    <property type="match status" value="1"/>
</dbReference>
<evidence type="ECO:0000313" key="9">
    <source>
        <dbReference type="Proteomes" id="UP000277864"/>
    </source>
</evidence>
<dbReference type="Pfam" id="PF07499">
    <property type="entry name" value="RuvA_C"/>
    <property type="match status" value="1"/>
</dbReference>
<gene>
    <name evidence="6" type="primary">ruvA</name>
    <name evidence="8" type="ORF">C7P63_05665</name>
</gene>
<evidence type="ECO:0000259" key="7">
    <source>
        <dbReference type="SMART" id="SM00278"/>
    </source>
</evidence>
<dbReference type="InterPro" id="IPR036267">
    <property type="entry name" value="RuvA_C_sf"/>
</dbReference>
<keyword evidence="4 6" id="KW-0233">DNA recombination</keyword>
<comment type="subunit">
    <text evidence="6">Homotetramer. Forms an RuvA(8)-RuvB(12)-Holliday junction (HJ) complex. HJ DNA is sandwiched between 2 RuvA tetramers; dsDNA enters through RuvA and exits via RuvB. An RuvB hexamer assembles on each DNA strand where it exits the tetramer. Each RuvB hexamer is contacted by two RuvA subunits (via domain III) on 2 adjacent RuvB subunits; this complex drives branch migration. In the full resolvosome a probable DNA-RuvA(4)-RuvB(12)-RuvC(2) complex forms which resolves the HJ.</text>
</comment>
<dbReference type="InterPro" id="IPR012340">
    <property type="entry name" value="NA-bd_OB-fold"/>
</dbReference>
<dbReference type="InterPro" id="IPR013849">
    <property type="entry name" value="DNA_helicase_Holl-junc_RuvA_I"/>
</dbReference>
<keyword evidence="3 6" id="KW-0238">DNA-binding</keyword>
<dbReference type="EMBL" id="PXZH01000002">
    <property type="protein sequence ID" value="RST89261.1"/>
    <property type="molecule type" value="Genomic_DNA"/>
</dbReference>
<dbReference type="InterPro" id="IPR011114">
    <property type="entry name" value="RuvA_C"/>
</dbReference>
<dbReference type="GO" id="GO:0000400">
    <property type="term" value="F:four-way junction DNA binding"/>
    <property type="evidence" value="ECO:0007669"/>
    <property type="project" value="UniProtKB-UniRule"/>
</dbReference>
<dbReference type="GO" id="GO:0006310">
    <property type="term" value="P:DNA recombination"/>
    <property type="evidence" value="ECO:0007669"/>
    <property type="project" value="UniProtKB-UniRule"/>
</dbReference>
<dbReference type="Pfam" id="PF14520">
    <property type="entry name" value="HHH_5"/>
    <property type="match status" value="1"/>
</dbReference>
<dbReference type="InterPro" id="IPR010994">
    <property type="entry name" value="RuvA_2-like"/>
</dbReference>
<dbReference type="Proteomes" id="UP000277864">
    <property type="component" value="Unassembled WGS sequence"/>
</dbReference>
<dbReference type="CDD" id="cd14332">
    <property type="entry name" value="UBA_RuvA_C"/>
    <property type="match status" value="1"/>
</dbReference>
<dbReference type="InterPro" id="IPR003583">
    <property type="entry name" value="Hlx-hairpin-Hlx_DNA-bd_motif"/>
</dbReference>
<evidence type="ECO:0000313" key="8">
    <source>
        <dbReference type="EMBL" id="RST89261.1"/>
    </source>
</evidence>
<dbReference type="Gene3D" id="1.10.150.20">
    <property type="entry name" value="5' to 3' exonuclease, C-terminal subdomain"/>
    <property type="match status" value="1"/>
</dbReference>
<keyword evidence="5 6" id="KW-0234">DNA repair</keyword>
<feature type="region of interest" description="Domain III" evidence="6">
    <location>
        <begin position="157"/>
        <end position="210"/>
    </location>
</feature>
<evidence type="ECO:0000256" key="3">
    <source>
        <dbReference type="ARBA" id="ARBA00023125"/>
    </source>
</evidence>
<proteinExistence type="inferred from homology"/>
<dbReference type="GO" id="GO:0009379">
    <property type="term" value="C:Holliday junction helicase complex"/>
    <property type="evidence" value="ECO:0007669"/>
    <property type="project" value="InterPro"/>
</dbReference>
<dbReference type="SMART" id="SM00278">
    <property type="entry name" value="HhH1"/>
    <property type="match status" value="2"/>
</dbReference>
<dbReference type="SUPFAM" id="SSF46929">
    <property type="entry name" value="DNA helicase RuvA subunit, C-terminal domain"/>
    <property type="match status" value="1"/>
</dbReference>
<dbReference type="SUPFAM" id="SSF47781">
    <property type="entry name" value="RuvA domain 2-like"/>
    <property type="match status" value="1"/>
</dbReference>